<feature type="transmembrane region" description="Helical" evidence="1">
    <location>
        <begin position="85"/>
        <end position="107"/>
    </location>
</feature>
<organism evidence="2 5">
    <name type="scientific">Rouxiella silvae</name>
    <dbReference type="NCBI Taxonomy" id="1646373"/>
    <lineage>
        <taxon>Bacteria</taxon>
        <taxon>Pseudomonadati</taxon>
        <taxon>Pseudomonadota</taxon>
        <taxon>Gammaproteobacteria</taxon>
        <taxon>Enterobacterales</taxon>
        <taxon>Yersiniaceae</taxon>
        <taxon>Rouxiella</taxon>
    </lineage>
</organism>
<reference evidence="2" key="3">
    <citation type="submission" date="2020-11" db="EMBL/GenBank/DDBJ databases">
        <authorList>
            <person name="Lee S.D."/>
        </authorList>
    </citation>
    <scope>NUCLEOTIDE SEQUENCE</scope>
    <source>
        <strain evidence="2">SAP-2</strain>
    </source>
</reference>
<dbReference type="InterPro" id="IPR007820">
    <property type="entry name" value="AbrB_fam"/>
</dbReference>
<dbReference type="Proteomes" id="UP000192722">
    <property type="component" value="Unassembled WGS sequence"/>
</dbReference>
<dbReference type="GO" id="GO:0010468">
    <property type="term" value="P:regulation of gene expression"/>
    <property type="evidence" value="ECO:0007669"/>
    <property type="project" value="InterPro"/>
</dbReference>
<reference evidence="3 4" key="2">
    <citation type="journal article" date="2017" name="Int. J. Syst. Evol. Microbiol.">
        <title>Rouxiella badensis sp. nov. and Rouxiella silvae sp. nov. isolated from peat bog soil in Germany and emendation of the genus description.</title>
        <authorList>
            <person name="Le Fleche-Mateos A."/>
            <person name="Kugler J.H."/>
            <person name="Hansen S.H."/>
            <person name="Syldatk C."/>
            <person name="Hausmann R."/>
            <person name="Lomprez F."/>
            <person name="Vandenbogaert M."/>
            <person name="Manuguerra J.C."/>
            <person name="Grimont P.A."/>
        </authorList>
    </citation>
    <scope>NUCLEOTIDE SEQUENCE [LARGE SCALE GENOMIC DNA]</scope>
    <source>
        <strain evidence="3 4">213</strain>
    </source>
</reference>
<evidence type="ECO:0000313" key="4">
    <source>
        <dbReference type="Proteomes" id="UP000192722"/>
    </source>
</evidence>
<evidence type="ECO:0000313" key="2">
    <source>
        <dbReference type="EMBL" id="MBF6639693.1"/>
    </source>
</evidence>
<feature type="transmembrane region" description="Helical" evidence="1">
    <location>
        <begin position="151"/>
        <end position="178"/>
    </location>
</feature>
<accession>A0AA40X6Q3</accession>
<keyword evidence="1" id="KW-0472">Membrane</keyword>
<dbReference type="GO" id="GO:0016020">
    <property type="term" value="C:membrane"/>
    <property type="evidence" value="ECO:0007669"/>
    <property type="project" value="InterPro"/>
</dbReference>
<dbReference type="PANTHER" id="PTHR38457">
    <property type="entry name" value="REGULATOR ABRB-RELATED"/>
    <property type="match status" value="1"/>
</dbReference>
<dbReference type="EMBL" id="MRWD01000005">
    <property type="protein sequence ID" value="ORJ22718.1"/>
    <property type="molecule type" value="Genomic_DNA"/>
</dbReference>
<dbReference type="PANTHER" id="PTHR38457:SF1">
    <property type="entry name" value="REGULATOR ABRB-RELATED"/>
    <property type="match status" value="1"/>
</dbReference>
<dbReference type="NCBIfam" id="TIGR03082">
    <property type="entry name" value="Gneg_AbrB_dup"/>
    <property type="match status" value="2"/>
</dbReference>
<sequence>MERMTPAAQWGFLIAASLILGFIFQYLQVPAALLLGPMIVGVVMGLLGATVRIPGVCFKIAQGVIGCMIAQALSPSILPPLLHDWFVVLMVLIFTLLASGLSGWLLVRFSHLPGPTGAWGSSPGGASAMVAMAGDFGADVRLVAFMQYLRVLFVATAAAFVARMSLGDAASAAASVVWFPPLDWRFLVTPALALTGVWLAPKLRIPSGALLIPAVAGAFLHSTGTVLLEIPEWLLAIAYTFIGWSVGLRFTRPIFKLALRTLPQMIASIIGLMLICGAMAWVLTKILHVDMLTAYLATSPGGLDTVAIIAAGSHVDISFIMAMQTLRLLTIIVTGPAMARFISRSASPNPAQRAG</sequence>
<feature type="transmembrane region" description="Helical" evidence="1">
    <location>
        <begin position="32"/>
        <end position="49"/>
    </location>
</feature>
<protein>
    <submittedName>
        <fullName evidence="2">AbrB family transcriptional regulator</fullName>
    </submittedName>
</protein>
<evidence type="ECO:0000313" key="3">
    <source>
        <dbReference type="EMBL" id="ORJ22718.1"/>
    </source>
</evidence>
<gene>
    <name evidence="3" type="ORF">BS639_03485</name>
    <name evidence="2" type="ORF">ITX54_23775</name>
</gene>
<evidence type="ECO:0000256" key="1">
    <source>
        <dbReference type="SAM" id="Phobius"/>
    </source>
</evidence>
<reference evidence="2" key="4">
    <citation type="submission" date="2022-09" db="EMBL/GenBank/DDBJ databases">
        <title>Rouxiella aceris sp. nov., isolated from tree sap and emended description of the genus Rhouxiella.</title>
        <authorList>
            <person name="Kim I.S."/>
        </authorList>
    </citation>
    <scope>NUCLEOTIDE SEQUENCE</scope>
    <source>
        <strain evidence="2">SAP-2</strain>
    </source>
</reference>
<dbReference type="PIRSF" id="PIRSF038991">
    <property type="entry name" value="Protein_AbrB"/>
    <property type="match status" value="1"/>
</dbReference>
<feature type="transmembrane region" description="Helical" evidence="1">
    <location>
        <begin position="262"/>
        <end position="283"/>
    </location>
</feature>
<reference evidence="3" key="1">
    <citation type="submission" date="2016-12" db="EMBL/GenBank/DDBJ databases">
        <authorList>
            <person name="Le Fleche-Mateos A."/>
        </authorList>
    </citation>
    <scope>NUCLEOTIDE SEQUENCE</scope>
    <source>
        <strain evidence="3">213</strain>
    </source>
</reference>
<dbReference type="Pfam" id="PF05145">
    <property type="entry name" value="AbrB"/>
    <property type="match status" value="1"/>
</dbReference>
<dbReference type="Proteomes" id="UP000705283">
    <property type="component" value="Unassembled WGS sequence"/>
</dbReference>
<dbReference type="EMBL" id="JADMKS010000013">
    <property type="protein sequence ID" value="MBF6639693.1"/>
    <property type="molecule type" value="Genomic_DNA"/>
</dbReference>
<comment type="caution">
    <text evidence="2">The sequence shown here is derived from an EMBL/GenBank/DDBJ whole genome shotgun (WGS) entry which is preliminary data.</text>
</comment>
<keyword evidence="4" id="KW-1185">Reference proteome</keyword>
<keyword evidence="1" id="KW-0812">Transmembrane</keyword>
<dbReference type="AlphaFoldDB" id="A0AA40X6Q3"/>
<feature type="transmembrane region" description="Helical" evidence="1">
    <location>
        <begin position="184"/>
        <end position="201"/>
    </location>
</feature>
<evidence type="ECO:0000313" key="5">
    <source>
        <dbReference type="Proteomes" id="UP000705283"/>
    </source>
</evidence>
<feature type="transmembrane region" description="Helical" evidence="1">
    <location>
        <begin position="208"/>
        <end position="227"/>
    </location>
</feature>
<proteinExistence type="predicted"/>
<name>A0AA40X6Q3_9GAMM</name>
<dbReference type="InterPro" id="IPR017516">
    <property type="entry name" value="AbrB_dup"/>
</dbReference>
<feature type="transmembrane region" description="Helical" evidence="1">
    <location>
        <begin position="233"/>
        <end position="250"/>
    </location>
</feature>
<keyword evidence="1" id="KW-1133">Transmembrane helix</keyword>
<feature type="transmembrane region" description="Helical" evidence="1">
    <location>
        <begin position="7"/>
        <end position="26"/>
    </location>
</feature>